<dbReference type="InterPro" id="IPR036116">
    <property type="entry name" value="FN3_sf"/>
</dbReference>
<dbReference type="FunFam" id="2.60.40.10:FF:000127">
    <property type="entry name" value="titin isoform X1"/>
    <property type="match status" value="5"/>
</dbReference>
<dbReference type="Gene3D" id="1.10.510.10">
    <property type="entry name" value="Transferase(Phosphotransferase) domain 1"/>
    <property type="match status" value="1"/>
</dbReference>
<dbReference type="InterPro" id="IPR011009">
    <property type="entry name" value="Kinase-like_dom_sf"/>
</dbReference>
<dbReference type="PROSITE" id="PS50011">
    <property type="entry name" value="PROTEIN_KINASE_DOM"/>
    <property type="match status" value="1"/>
</dbReference>
<keyword evidence="16" id="KW-0112">Calmodulin-binding</keyword>
<sequence>MAVSAPRFTKPPAIRQSPDDPTRLYFECQVQGTPKPDITWFQNENLISATSTKYKQTVTASTGNNYDVVYEISDLGANDAGTYKILVKNKAGEVTANVNLNFSNEDESSTTNGNSADGTAPTFIQKPIIKQENDGKRLIFECKIAADPKPDLFWSRDDVPIQDSGRYLLYCDALPNSSYVACLEIDDVNATDAGKYKISAKNKLGESNAHIQLNLDNQNQGAGGSGGGGRPAFTQAPTVRMFEESILLEGVCTADPVPSFTWTLDGKAINVGTKYRQGILSEGTTHRIFLEIAQLTKKDSGTYKLTAKNVKGDSSATIQLNIEGINYKMPDGLAPSFINKPSIKQDAKTVTVQFDISADPTPSLYWSKDGKELLNVDKIISRIDRAGANKYTVSLDIKNLAASDAGVYKCTLSNELGTAVANIAMKVAADKASLDHVDRVAPAFEKPKITQDAKQKSIKIECRCKGKPEPKIIWKKEKTELKDTPNKYKITKTKDANDTYIFILEILNATSTDSGIYKILAKNDGGDSQALVNLTVDGDNEQPKNEEEKKPKAKAADGNKMSAPVFTDKPKDVVATDGDKVLIQLKVSGTPTPEITWFFNKKEIKPSADYVQDYNGTTAKLTIPDGYVDDSGDWMCEAWNEAGEATQNVRVSIKEKRGKAKRVRKPAPKTAPKSEEEPSKKDQRKQAVEQSQKVPEAAPAIDAPPVIETPTIETPTILNTEDEDRRVPTIQANESVYEDEGPRRTQATDKPKRVSQAKLDVISENLSSKAKPRERKIRDPLEIHTEPLAPIFIEKPQNTSAKEGSSTFVEVVIDGNPFPKVTWYKEKVELVQGVKFKFELNPTTGIATLFIEKCRQKDEAPYGVTIQNEHGEVHAEFHFYIKAAKDDAADFRDVLKHRDKQKRKKEEEEREKINLKPPQIRTDQPEETGGDENGNGSRRSSVMDDRRPSLRRVDQEGLLKVRRDSKSRRPSLADVIPDWPALHKVKRAEKEKETFIEPLQDIKCIEEDGEITFTCTFCKPSVRLRWLKNKMEIFHGLKYHFDTNGAKQTLTIYKLHPDDSGKYFCRVNDVETSAWLEVTPAKPLYEFYKELPAKMEVFRTKQTILECHVNDPNAPIIWYKNGIPIDNEQDKRIKYHQDMTRCIFRIAKTTKADEGEYTCQINDERGIKTSCYLYVEEPQWRFETKLPATMESDENDKIELECSVQDEDAECEWFYAGEKIVPASNPDKYEIISYGKVRKLVVKKLHPVNDKGKYECKTGVMTTACEVSIRPALRIEQRLKDVDTIEEEDITFEVVLSKPDSRGKWMKDGKIVYPDQRNIITNEGPTWRWKIKSVGLKDTGDISFQCGDVKDSCKIVVKECDKPPRIDLSRVPKSVTVKAGRPLDLDIAYDAFPAPVMSWSKDGKIVQPGEGPPYQITMDPKKCKLNIEKTKRGDSGKYELILRNSKGEVKVPIDVTVIDRPAKPEGPLKVSDVTKENCVISWRPPLDNGGCPIERYVIEKQDVGRGGWAPAGEVNGETTTLRVTKLVAGKEYLFRVRAVNKEGESEPLETSAATLARNPFDEPTAPGTPQISDWDQNHVDLEWQAPEKDGGTPIEKYVIERREKGRDQWLKGAEVDGVQTKGACGGLNEGKEYEFRVVAVNKAGPSEPSEPSKILIAKPRFLKPRINKVNLKSITIKQGQTITLEAPYAAEPLPKMTWQRDATELQPDDRIQMTQTEKLAKLVITKAVRADTGKYLIRLVNDSGSDTAECEVIVLGPPSKPRGPLEVKGVTKSSVTLAWSPPKDSGGKEITNYVVEKRDKKSGDWVRCNDPIEGTEITVSKLKEGHEYEFRVMAENANGVSEPLLTDKPILVKNPFTEPGQPGTPTCVSRDRNHIEIKWTPPRNDGGNPVKGYIIERREKGGKRKEWSQINRGDHHKDTNFLDDNITANKEYEYRVSAVNEAGSGEPSESSGSIAAKPEKEKPSFDLSSLFGPLGKKEIRIKAGEPLTIDIPISGSPAPVVTWTKDGEPVQVTRDTQLDNNDVHTKLHKPSSKRLDTGKYKVHLKNDSGEDECDIDVIVLDRPGPPEGPLETTETTKDSVSLQWKPPKDNGGGDITGYIIEKCPENSDKWEKVPGTFTQPKGTIKDLETNKKFKFRVKAENIYGVGEPLETTSAITVKPPYDAPDAPETPDITEYNSTYMKLKWEKPKRDGGNPISGYIVEMRPKGNTNWVPCNSVPTKGTEYTASGLREGQVYEFRVAAVNGAGPGAPSKPTRAQKAEVPINPADAPDQPKVENITKDSVTLSWKKPINDGGARITSYVLEKRSPNGRDWAEVVELPARDHSYTVPNLKEGEEVLFRIVAVNAAGRSEPSRPTEAIIVQDQPDKPSFLDLHGIKDITVNAGKDFEIHIPYKATPKAQSQWFVNDQELVNDDRVNIKILENVVTLLNHKAERADSGIYKLVLKNTEGASQVQFRVNVLSAPSKPEGPLEATNVTAEGCTLNWKPPKDDGGSDVKHYVVERREAGTEKWVKVGPAVADTSYDVKGLDEGKNYEFRVSAANENGVSEPLVADAPVKAKWPFKTPDAPGTPVCVSHTSDSITLQWTRPQIDGGNPIRGYVIEKREKGTDRWIPVNREPVPGVEHTVSGLVDGKEYEFRVAAVNKAGPGEFAKTDGFIQARPPDVAPHAVGFSTFTPKEIIVRAGEDLKISVPFIGSPEPQVTFAKDGDSIKPDDNNRVTVKDGVAELIVPKVKSGSTGIYTCTLKNALGQETVPFKVVVVDKPDVPEGPLAVSDVRPDSCVLTWKPPKHDGGSPISNYIIEKFDTKKGEWQKVSSFCRVPFYEVTGLNEGSEYKFRVSAENIYGQSVPLECEKPIIAKHPFSAPQGPSNLDIGNQTENSVTLKWDKPKNDGGSKVTAYQIEIKKPDSDIWEIANDYPVKGNEFTVDNLQTGKPYQFRVKAKNGAGWGDYSQLDSTITLKPDCVPPSSPSMPEVKKVSKNYVELAWTPPTNDGGSKILGYMVEKKPIGTDQWTKATPYLVLDDNILINDLPENGEFEFRVKAVNKAGESEPSSTTGRVKITEYPNGRAPTFVKKITDTGSPLNGEVTFTVEFDGSPAPEVKWFRNGLELASGGRYRIVSKPNELKSSLTFNEVWDSDNNSKISCEVVNPLGKESCEATLTIKTPPKLPREPDDQRIPLGETLKVKIPIQGKGPFTFKIKKNDEPLADSDRIRVQEYDDFIVVTIPEAERDDTGKYVINVANESGSCNVPLKVRVSAPPLPPTGPLEISNVSKDRATLSWKPPKDDGGSRVTGYIVERRDTSKGADAWIPVTQSCRETTFTVPSLLDGHEYEFRVLAINENGTSEPLRSSTPVVAKLPFKQPGAPGQPQPTEITNSSVTLAWDKPSSDGGGPITGYYIEKREENTDKWVPVNMSPCQSTHFTVPSLLEDHVYEFRVIAENEAGRGTPSEPSKSTKVKDPNASVPPEFLKKLKDTEGNEGKTIRLEAEVIGTPKPDVEWYKGTKELTESPKYSMKREGDVCILIINNATPDDVDEFSVKARNKGGSRMCRCNVNVRSPPRFRLPAKYQDVLNYDKGEPIVIKIPYTGSPLPNVSLTKDGVDLSKDKNVSIDVSDRAITLTIRNSDKNTSGPYNIRLNNNLGDDEATLRIHVSDVPGAPRHVQVDSVSDESVALSWHAPEDDGGSYITNYIIEKLDPDTGKWVKATTSRSPRCTVENLIPNKQYQFRVLAENVFGYGEPSEPTKTVQTSDSDPNRRRRLGKDDDSRRRHKDLPKLDNYDRCFWDIWDKGRQPQRATLKHGGIYDYYEILEEIGRGAFGVVHRCIERATGKTYAVKFIPTSSPADKATVRREMEVMMDLNHCKLLHLHDAFEEEAEMAMVTEFIAGGELFDRIADPNYKMTEAEAIKYMRQICQGLQHMHENNIVHLDLKPENIMCETKNSTNVKICDFGLATKLDPNEVVKVSAATVEFAAPEIVEHDAVGFYTDMWAAGVLSYVILSGLSPFGGQDDNETMENIRKCNVRFPSEVFGGISDEGKDFISKLLLKNRNARMTIHEALDHPWLREDRPELDSRIPSSRWDIARGRIRARYAGYPDPVIGLGRMANWSSLRKNRAQEYNIYSSFWDRREAAPRFIIRPHNAHVLEGNNAEFDCRIIAVSPPVVSWFRDNVELRQSTKHFKKYDRNNYKLEIKRCVPDDKGEYVVKASNSYGDKEYAVFLTVESLPATPIVERRELSPARRHLYNPIDIWQEPDSKPVFSFTLRPRFIQEGIGCKLICCINGKPTPKVQWFKERTQLSDTDAHYSTTYVHGVCTLEITACETSDSAMYRCSATNPLGTDETSCLVHVDELRRTRRAYSTRQANSETTVRLASRTRSPSPLRASGRDASWRDKLGAAEKPAQRDTLDVEKPKRKERRDPPKFVEQLIDIGVFEGSTAKLSCEVKGKPTPKVEWLKNGESLIVDSRMEQTYEDDVATLVIKSVKLDDGGEYICRATNDEGSDTSSAQVTIRAHVRTADEEVYTTSTAQEDQTSVQAESSAASVETTAAVPEPAAPVPEPVAVVEEPIPAAAVVEEPVSVVAEPVPAPVPAPVPEPAPAAGKAAATKKTAVPEKKAAVPEKKLVGAAALKKPEPAKKVEDKKEAAKKPEEKKEPAKKAADDKAKKAAVDEKKKTEEVAPKPAPIVEAAVAEPAVAAPALVEEAVAEPVVAAPAPVVEEAVPEPVVAAPAAVEEPAPVKVEQEKEEVEEKPAEPKLKFSRYIKSQNMLEGDSLTLECSCEGVAEDMDLVWLRNNKEIPENPDFRRERVANAFKLIVAEVFPEDSGVFSALLKSKSTADQVLSSCSVIIQARDEEPLDPNFVQFPHGLNLEEGGKAKFSCKLSGSTPMNAEWNFNGNPLDHNSSRFVFTNGEKEFSFEIPVVLATDQGQYHVTASNDKGEITAAFSLHVEQA</sequence>
<feature type="region of interest" description="Disordered" evidence="22">
    <location>
        <begin position="649"/>
        <end position="755"/>
    </location>
</feature>
<feature type="compositionally biased region" description="Basic residues" evidence="22">
    <location>
        <begin position="656"/>
        <end position="667"/>
    </location>
</feature>
<feature type="domain" description="Ig-like" evidence="24">
    <location>
        <begin position="564"/>
        <end position="652"/>
    </location>
</feature>
<feature type="domain" description="Ig-like" evidence="24">
    <location>
        <begin position="121"/>
        <end position="216"/>
    </location>
</feature>
<dbReference type="Gene3D" id="3.30.200.20">
    <property type="entry name" value="Phosphorylase Kinase, domain 1"/>
    <property type="match status" value="1"/>
</dbReference>
<reference evidence="27" key="1">
    <citation type="submission" date="2021-02" db="EMBL/GenBank/DDBJ databases">
        <authorList>
            <person name="Nowell W R."/>
        </authorList>
    </citation>
    <scope>NUCLEOTIDE SEQUENCE</scope>
</reference>
<dbReference type="GO" id="GO:0005524">
    <property type="term" value="F:ATP binding"/>
    <property type="evidence" value="ECO:0007669"/>
    <property type="project" value="UniProtKB-UniRule"/>
</dbReference>
<feature type="region of interest" description="Disordered" evidence="22">
    <location>
        <begin position="103"/>
        <end position="122"/>
    </location>
</feature>
<dbReference type="FunFam" id="2.60.40.10:FF:000034">
    <property type="entry name" value="Titin isoform A"/>
    <property type="match status" value="1"/>
</dbReference>
<dbReference type="GO" id="GO:0004674">
    <property type="term" value="F:protein serine/threonine kinase activity"/>
    <property type="evidence" value="ECO:0007669"/>
    <property type="project" value="UniProtKB-KW"/>
</dbReference>
<dbReference type="FunFam" id="1.10.510.10:FF:000321">
    <property type="entry name" value="Bent, isoform C"/>
    <property type="match status" value="1"/>
</dbReference>
<evidence type="ECO:0000313" key="27">
    <source>
        <dbReference type="EMBL" id="CAF3758387.1"/>
    </source>
</evidence>
<dbReference type="CDD" id="cd00063">
    <property type="entry name" value="FN3"/>
    <property type="match status" value="15"/>
</dbReference>
<dbReference type="CDD" id="cd05748">
    <property type="entry name" value="Ig_Titin_like"/>
    <property type="match status" value="1"/>
</dbReference>
<dbReference type="PROSITE" id="PS50853">
    <property type="entry name" value="FN3"/>
    <property type="match status" value="15"/>
</dbReference>
<dbReference type="SMART" id="SM00408">
    <property type="entry name" value="IGc2"/>
    <property type="match status" value="21"/>
</dbReference>
<feature type="domain" description="Fibronectin type-III" evidence="25">
    <location>
        <begin position="3359"/>
        <end position="3454"/>
    </location>
</feature>
<evidence type="ECO:0000256" key="16">
    <source>
        <dbReference type="ARBA" id="ARBA00022860"/>
    </source>
</evidence>
<keyword evidence="9" id="KW-0479">Metal-binding</keyword>
<evidence type="ECO:0000256" key="7">
    <source>
        <dbReference type="ARBA" id="ARBA00022553"/>
    </source>
</evidence>
<dbReference type="EMBL" id="CAJNRG010005692">
    <property type="protein sequence ID" value="CAF2079929.1"/>
    <property type="molecule type" value="Genomic_DNA"/>
</dbReference>
<evidence type="ECO:0000256" key="3">
    <source>
        <dbReference type="ARBA" id="ARBA00006692"/>
    </source>
</evidence>
<feature type="compositionally biased region" description="Polar residues" evidence="22">
    <location>
        <begin position="103"/>
        <end position="117"/>
    </location>
</feature>
<feature type="domain" description="Fibronectin type-III" evidence="25">
    <location>
        <begin position="2961"/>
        <end position="3060"/>
    </location>
</feature>
<feature type="compositionally biased region" description="Polar residues" evidence="22">
    <location>
        <begin position="4347"/>
        <end position="4366"/>
    </location>
</feature>
<feature type="region of interest" description="Disordered" evidence="22">
    <location>
        <begin position="4509"/>
        <end position="4528"/>
    </location>
</feature>
<dbReference type="Pfam" id="PF00041">
    <property type="entry name" value="fn3"/>
    <property type="match status" value="15"/>
</dbReference>
<feature type="binding site" evidence="21">
    <location>
        <position position="3828"/>
    </location>
    <ligand>
        <name>ATP</name>
        <dbReference type="ChEBI" id="CHEBI:30616"/>
    </ligand>
</feature>
<feature type="compositionally biased region" description="Polar residues" evidence="22">
    <location>
        <begin position="3735"/>
        <end position="3744"/>
    </location>
</feature>
<evidence type="ECO:0000259" key="25">
    <source>
        <dbReference type="PROSITE" id="PS50853"/>
    </source>
</evidence>
<feature type="domain" description="Ig-like" evidence="24">
    <location>
        <begin position="980"/>
        <end position="1077"/>
    </location>
</feature>
<dbReference type="PRINTS" id="PR00014">
    <property type="entry name" value="FNTYPEIII"/>
</dbReference>
<dbReference type="FunFam" id="2.60.40.10:FF:000031">
    <property type="entry name" value="Myosin-binding protein C, slow type"/>
    <property type="match status" value="5"/>
</dbReference>
<keyword evidence="6" id="KW-0723">Serine/threonine-protein kinase</keyword>
<dbReference type="FunFam" id="2.60.40.10:FF:000425">
    <property type="entry name" value="Myosin light chain kinase"/>
    <property type="match status" value="2"/>
</dbReference>
<feature type="domain" description="Fibronectin type-III" evidence="25">
    <location>
        <begin position="2762"/>
        <end position="2857"/>
    </location>
</feature>
<evidence type="ECO:0000256" key="22">
    <source>
        <dbReference type="SAM" id="MobiDB-lite"/>
    </source>
</evidence>
<feature type="domain" description="Fibronectin type-III" evidence="25">
    <location>
        <begin position="3651"/>
        <end position="3744"/>
    </location>
</feature>
<feature type="region of interest" description="Disordered" evidence="22">
    <location>
        <begin position="3437"/>
        <end position="3460"/>
    </location>
</feature>
<feature type="domain" description="Ig-like" evidence="24">
    <location>
        <begin position="4408"/>
        <end position="4496"/>
    </location>
</feature>
<dbReference type="FunFam" id="2.60.40.10:FF:000032">
    <property type="entry name" value="palladin isoform X1"/>
    <property type="match status" value="3"/>
</dbReference>
<feature type="domain" description="Fibronectin type-III" evidence="25">
    <location>
        <begin position="1464"/>
        <end position="1558"/>
    </location>
</feature>
<dbReference type="InterPro" id="IPR017441">
    <property type="entry name" value="Protein_kinase_ATP_BS"/>
</dbReference>
<feature type="region of interest" description="Disordered" evidence="22">
    <location>
        <begin position="2062"/>
        <end position="2095"/>
    </location>
</feature>
<comment type="caution">
    <text evidence="27">The sequence shown here is derived from an EMBL/GenBank/DDBJ whole genome shotgun (WGS) entry which is preliminary data.</text>
</comment>
<dbReference type="EC" id="2.7.11.1" evidence="4"/>
<feature type="region of interest" description="Disordered" evidence="22">
    <location>
        <begin position="4577"/>
        <end position="4664"/>
    </location>
</feature>
<dbReference type="PROSITE" id="PS00107">
    <property type="entry name" value="PROTEIN_KINASE_ATP"/>
    <property type="match status" value="1"/>
</dbReference>
<dbReference type="InterPro" id="IPR003961">
    <property type="entry name" value="FN3_dom"/>
</dbReference>
<comment type="similarity">
    <text evidence="3">Belongs to the protein kinase superfamily. CAMK Ser/Thr protein kinase family.</text>
</comment>
<dbReference type="CDD" id="cd00096">
    <property type="entry name" value="Ig"/>
    <property type="match status" value="3"/>
</dbReference>
<feature type="compositionally biased region" description="Basic and acidic residues" evidence="22">
    <location>
        <begin position="941"/>
        <end position="958"/>
    </location>
</feature>
<feature type="region of interest" description="Disordered" evidence="22">
    <location>
        <begin position="536"/>
        <end position="565"/>
    </location>
</feature>
<feature type="domain" description="Ig-like" evidence="24">
    <location>
        <begin position="4246"/>
        <end position="4331"/>
    </location>
</feature>
<evidence type="ECO:0000313" key="26">
    <source>
        <dbReference type="EMBL" id="CAF2079929.1"/>
    </source>
</evidence>
<feature type="region of interest" description="Disordered" evidence="22">
    <location>
        <begin position="3730"/>
        <end position="3763"/>
    </location>
</feature>
<keyword evidence="12" id="KW-0418">Kinase</keyword>
<dbReference type="GO" id="GO:0045989">
    <property type="term" value="P:positive regulation of striated muscle contraction"/>
    <property type="evidence" value="ECO:0007669"/>
    <property type="project" value="UniProtKB-ARBA"/>
</dbReference>
<evidence type="ECO:0000256" key="9">
    <source>
        <dbReference type="ARBA" id="ARBA00022723"/>
    </source>
</evidence>
<evidence type="ECO:0000256" key="1">
    <source>
        <dbReference type="ARBA" id="ARBA00001946"/>
    </source>
</evidence>
<dbReference type="GO" id="GO:0060298">
    <property type="term" value="P:positive regulation of sarcomere organization"/>
    <property type="evidence" value="ECO:0007669"/>
    <property type="project" value="UniProtKB-ARBA"/>
</dbReference>
<keyword evidence="11 21" id="KW-0547">Nucleotide-binding</keyword>
<comment type="catalytic activity">
    <reaction evidence="20">
        <text>L-seryl-[protein] + ATP = O-phospho-L-seryl-[protein] + ADP + H(+)</text>
        <dbReference type="Rhea" id="RHEA:17989"/>
        <dbReference type="Rhea" id="RHEA-COMP:9863"/>
        <dbReference type="Rhea" id="RHEA-COMP:11604"/>
        <dbReference type="ChEBI" id="CHEBI:15378"/>
        <dbReference type="ChEBI" id="CHEBI:29999"/>
        <dbReference type="ChEBI" id="CHEBI:30616"/>
        <dbReference type="ChEBI" id="CHEBI:83421"/>
        <dbReference type="ChEBI" id="CHEBI:456216"/>
        <dbReference type="EC" id="2.7.11.1"/>
    </reaction>
</comment>
<dbReference type="SMART" id="SM00060">
    <property type="entry name" value="FN3"/>
    <property type="match status" value="15"/>
</dbReference>
<dbReference type="FunFam" id="2.60.40.10:FF:000051">
    <property type="entry name" value="Uncharacterized protein, isoform J"/>
    <property type="match status" value="2"/>
</dbReference>
<comment type="subcellular location">
    <subcellularLocation>
        <location evidence="2">Cytoplasm</location>
        <location evidence="2">Myofibril</location>
    </subcellularLocation>
</comment>
<dbReference type="GO" id="GO:0046872">
    <property type="term" value="F:metal ion binding"/>
    <property type="evidence" value="ECO:0007669"/>
    <property type="project" value="UniProtKB-KW"/>
</dbReference>
<evidence type="ECO:0000256" key="4">
    <source>
        <dbReference type="ARBA" id="ARBA00012513"/>
    </source>
</evidence>
<feature type="domain" description="Ig-like" evidence="24">
    <location>
        <begin position="1178"/>
        <end position="1268"/>
    </location>
</feature>
<keyword evidence="7" id="KW-0597">Phosphoprotein</keyword>
<comment type="catalytic activity">
    <reaction evidence="19">
        <text>L-threonyl-[protein] + ATP = O-phospho-L-threonyl-[protein] + ADP + H(+)</text>
        <dbReference type="Rhea" id="RHEA:46608"/>
        <dbReference type="Rhea" id="RHEA-COMP:11060"/>
        <dbReference type="Rhea" id="RHEA-COMP:11605"/>
        <dbReference type="ChEBI" id="CHEBI:15378"/>
        <dbReference type="ChEBI" id="CHEBI:30013"/>
        <dbReference type="ChEBI" id="CHEBI:30616"/>
        <dbReference type="ChEBI" id="CHEBI:61977"/>
        <dbReference type="ChEBI" id="CHEBI:456216"/>
        <dbReference type="EC" id="2.7.11.1"/>
    </reaction>
</comment>
<evidence type="ECO:0000256" key="20">
    <source>
        <dbReference type="ARBA" id="ARBA00048679"/>
    </source>
</evidence>
<dbReference type="PANTHER" id="PTHR13817">
    <property type="entry name" value="TITIN"/>
    <property type="match status" value="1"/>
</dbReference>
<dbReference type="InterPro" id="IPR003598">
    <property type="entry name" value="Ig_sub2"/>
</dbReference>
<evidence type="ECO:0000256" key="2">
    <source>
        <dbReference type="ARBA" id="ARBA00004657"/>
    </source>
</evidence>
<dbReference type="FunFam" id="2.60.40.10:FF:000097">
    <property type="entry name" value="Bent, isoform F"/>
    <property type="match status" value="1"/>
</dbReference>
<dbReference type="InterPro" id="IPR008271">
    <property type="entry name" value="Ser/Thr_kinase_AS"/>
</dbReference>
<dbReference type="Pfam" id="PF00069">
    <property type="entry name" value="Pkinase"/>
    <property type="match status" value="1"/>
</dbReference>
<feature type="domain" description="Ig-like" evidence="24">
    <location>
        <begin position="4739"/>
        <end position="4827"/>
    </location>
</feature>
<evidence type="ECO:0000256" key="18">
    <source>
        <dbReference type="ARBA" id="ARBA00023319"/>
    </source>
</evidence>
<feature type="domain" description="Fibronectin type-III" evidence="25">
    <location>
        <begin position="2267"/>
        <end position="2361"/>
    </location>
</feature>
<evidence type="ECO:0000259" key="23">
    <source>
        <dbReference type="PROSITE" id="PS50011"/>
    </source>
</evidence>
<dbReference type="FunFam" id="2.60.40.10:FF:000160">
    <property type="entry name" value="Titin a"/>
    <property type="match status" value="3"/>
</dbReference>
<dbReference type="InterPro" id="IPR036179">
    <property type="entry name" value="Ig-like_dom_sf"/>
</dbReference>
<feature type="domain" description="Ig-like" evidence="24">
    <location>
        <begin position="790"/>
        <end position="868"/>
    </location>
</feature>
<keyword evidence="13" id="KW-0106">Calcium</keyword>
<dbReference type="GO" id="GO:0031430">
    <property type="term" value="C:M band"/>
    <property type="evidence" value="ECO:0007669"/>
    <property type="project" value="TreeGrafter"/>
</dbReference>
<dbReference type="FunFam" id="2.60.40.10:FF:002083">
    <property type="entry name" value="Protein CBR-UNC-22"/>
    <property type="match status" value="1"/>
</dbReference>
<feature type="domain" description="Fibronectin type-III" evidence="25">
    <location>
        <begin position="3256"/>
        <end position="3353"/>
    </location>
</feature>
<evidence type="ECO:0000256" key="13">
    <source>
        <dbReference type="ARBA" id="ARBA00022837"/>
    </source>
</evidence>
<feature type="domain" description="Ig-like" evidence="24">
    <location>
        <begin position="6"/>
        <end position="101"/>
    </location>
</feature>
<dbReference type="InterPro" id="IPR007110">
    <property type="entry name" value="Ig-like_dom"/>
</dbReference>
<evidence type="ECO:0000256" key="21">
    <source>
        <dbReference type="PROSITE-ProRule" id="PRU10141"/>
    </source>
</evidence>
<dbReference type="FunFam" id="2.60.40.10:FF:000080">
    <property type="entry name" value="Myosin light chain kinase, smooth muscle"/>
    <property type="match status" value="1"/>
</dbReference>
<feature type="compositionally biased region" description="Basic and acidic residues" evidence="22">
    <location>
        <begin position="740"/>
        <end position="752"/>
    </location>
</feature>
<evidence type="ECO:0000256" key="11">
    <source>
        <dbReference type="ARBA" id="ARBA00022741"/>
    </source>
</evidence>
<keyword evidence="5" id="KW-0963">Cytoplasm</keyword>
<feature type="domain" description="Fibronectin type-III" evidence="25">
    <location>
        <begin position="2464"/>
        <end position="2558"/>
    </location>
</feature>
<feature type="compositionally biased region" description="Low complexity" evidence="22">
    <location>
        <begin position="4584"/>
        <end position="4595"/>
    </location>
</feature>
<dbReference type="GO" id="GO:0005516">
    <property type="term" value="F:calmodulin binding"/>
    <property type="evidence" value="ECO:0007669"/>
    <property type="project" value="UniProtKB-KW"/>
</dbReference>
<keyword evidence="8" id="KW-0808">Transferase</keyword>
<feature type="compositionally biased region" description="Basic and acidic residues" evidence="22">
    <location>
        <begin position="3753"/>
        <end position="3763"/>
    </location>
</feature>
<evidence type="ECO:0000259" key="24">
    <source>
        <dbReference type="PROSITE" id="PS50835"/>
    </source>
</evidence>
<keyword evidence="15" id="KW-0460">Magnesium</keyword>
<feature type="domain" description="Ig-like" evidence="24">
    <location>
        <begin position="2659"/>
        <end position="2751"/>
    </location>
</feature>
<dbReference type="InterPro" id="IPR013098">
    <property type="entry name" value="Ig_I-set"/>
</dbReference>
<dbReference type="InterPro" id="IPR013783">
    <property type="entry name" value="Ig-like_fold"/>
</dbReference>
<evidence type="ECO:0000256" key="12">
    <source>
        <dbReference type="ARBA" id="ARBA00022777"/>
    </source>
</evidence>
<feature type="region of interest" description="Disordered" evidence="22">
    <location>
        <begin position="898"/>
        <end position="958"/>
    </location>
</feature>
<dbReference type="SMART" id="SM00220">
    <property type="entry name" value="S_TKc"/>
    <property type="match status" value="1"/>
</dbReference>
<evidence type="ECO:0000256" key="15">
    <source>
        <dbReference type="ARBA" id="ARBA00022842"/>
    </source>
</evidence>
<feature type="domain" description="Ig-like" evidence="24">
    <location>
        <begin position="1963"/>
        <end position="2055"/>
    </location>
</feature>
<dbReference type="InterPro" id="IPR003599">
    <property type="entry name" value="Ig_sub"/>
</dbReference>
<feature type="compositionally biased region" description="Low complexity" evidence="22">
    <location>
        <begin position="704"/>
        <end position="717"/>
    </location>
</feature>
<feature type="domain" description="Ig-like" evidence="24">
    <location>
        <begin position="335"/>
        <end position="428"/>
    </location>
</feature>
<protein>
    <recommendedName>
        <fullName evidence="4">non-specific serine/threonine protein kinase</fullName>
        <ecNumber evidence="4">2.7.11.1</ecNumber>
    </recommendedName>
</protein>
<dbReference type="PROSITE" id="PS50835">
    <property type="entry name" value="IG_LIKE"/>
    <property type="match status" value="21"/>
</dbReference>
<feature type="compositionally biased region" description="Low complexity" evidence="22">
    <location>
        <begin position="1941"/>
        <end position="1956"/>
    </location>
</feature>
<keyword evidence="18" id="KW-0393">Immunoglobulin domain</keyword>
<dbReference type="PROSITE" id="PS00108">
    <property type="entry name" value="PROTEIN_KINASE_ST"/>
    <property type="match status" value="1"/>
</dbReference>
<evidence type="ECO:0000256" key="14">
    <source>
        <dbReference type="ARBA" id="ARBA00022840"/>
    </source>
</evidence>
<name>A0A818Z0Y7_9BILA</name>
<evidence type="ECO:0000256" key="8">
    <source>
        <dbReference type="ARBA" id="ARBA00022679"/>
    </source>
</evidence>
<dbReference type="InterPro" id="IPR000719">
    <property type="entry name" value="Prot_kinase_dom"/>
</dbReference>
<accession>A0A818Z0Y7</accession>
<dbReference type="Proteomes" id="UP000663887">
    <property type="component" value="Unassembled WGS sequence"/>
</dbReference>
<dbReference type="SUPFAM" id="SSF48726">
    <property type="entry name" value="Immunoglobulin"/>
    <property type="match status" value="25"/>
</dbReference>
<feature type="compositionally biased region" description="Basic and acidic residues" evidence="22">
    <location>
        <begin position="4372"/>
        <end position="4408"/>
    </location>
</feature>
<evidence type="ECO:0000313" key="28">
    <source>
        <dbReference type="Proteomes" id="UP000663842"/>
    </source>
</evidence>
<feature type="domain" description="Ig-like" evidence="24">
    <location>
        <begin position="1364"/>
        <end position="1456"/>
    </location>
</feature>
<feature type="domain" description="Fibronectin type-III" evidence="25">
    <location>
        <begin position="2863"/>
        <end position="2958"/>
    </location>
</feature>
<feature type="domain" description="Fibronectin type-III" evidence="25">
    <location>
        <begin position="2065"/>
        <end position="2160"/>
    </location>
</feature>
<feature type="domain" description="Fibronectin type-III" evidence="25">
    <location>
        <begin position="1861"/>
        <end position="1959"/>
    </location>
</feature>
<feature type="region of interest" description="Disordered" evidence="22">
    <location>
        <begin position="4345"/>
        <end position="4408"/>
    </location>
</feature>
<evidence type="ECO:0000256" key="19">
    <source>
        <dbReference type="ARBA" id="ARBA00047899"/>
    </source>
</evidence>
<dbReference type="FunFam" id="2.60.40.10:FF:000107">
    <property type="entry name" value="Myosin, light chain kinase a"/>
    <property type="match status" value="3"/>
</dbReference>
<dbReference type="EMBL" id="CAJOBF010000145">
    <property type="protein sequence ID" value="CAF3758387.1"/>
    <property type="molecule type" value="Genomic_DNA"/>
</dbReference>
<feature type="compositionally biased region" description="Basic and acidic residues" evidence="22">
    <location>
        <begin position="4616"/>
        <end position="4664"/>
    </location>
</feature>
<proteinExistence type="inferred from homology"/>
<feature type="compositionally biased region" description="Basic and acidic residues" evidence="22">
    <location>
        <begin position="4596"/>
        <end position="4609"/>
    </location>
</feature>
<dbReference type="FunFam" id="2.60.40.10:FF:000056">
    <property type="entry name" value="twitchin isoform X4"/>
    <property type="match status" value="1"/>
</dbReference>
<feature type="region of interest" description="Disordered" evidence="22">
    <location>
        <begin position="1"/>
        <end position="20"/>
    </location>
</feature>
<dbReference type="SMART" id="SM00409">
    <property type="entry name" value="IG"/>
    <property type="match status" value="25"/>
</dbReference>
<dbReference type="SUPFAM" id="SSF49265">
    <property type="entry name" value="Fibronectin type III"/>
    <property type="match status" value="9"/>
</dbReference>
<evidence type="ECO:0000256" key="5">
    <source>
        <dbReference type="ARBA" id="ARBA00022490"/>
    </source>
</evidence>
<feature type="domain" description="Ig-like" evidence="24">
    <location>
        <begin position="231"/>
        <end position="323"/>
    </location>
</feature>
<dbReference type="Proteomes" id="UP000663842">
    <property type="component" value="Unassembled WGS sequence"/>
</dbReference>
<feature type="domain" description="Fibronectin type-III" evidence="25">
    <location>
        <begin position="2564"/>
        <end position="2659"/>
    </location>
</feature>
<evidence type="ECO:0000256" key="6">
    <source>
        <dbReference type="ARBA" id="ARBA00022527"/>
    </source>
</evidence>
<feature type="compositionally biased region" description="Basic and acidic residues" evidence="22">
    <location>
        <begin position="541"/>
        <end position="557"/>
    </location>
</feature>
<feature type="compositionally biased region" description="Basic and acidic residues" evidence="22">
    <location>
        <begin position="672"/>
        <end position="687"/>
    </location>
</feature>
<feature type="domain" description="Ig-like" evidence="24">
    <location>
        <begin position="4122"/>
        <end position="4210"/>
    </location>
</feature>
<dbReference type="FunFam" id="2.60.40.10:FF:000003">
    <property type="entry name" value="Titin isoform E"/>
    <property type="match status" value="4"/>
</dbReference>
<dbReference type="Gene3D" id="2.60.40.10">
    <property type="entry name" value="Immunoglobulins"/>
    <property type="match status" value="40"/>
</dbReference>
<feature type="compositionally biased region" description="Basic and acidic residues" evidence="22">
    <location>
        <begin position="904"/>
        <end position="914"/>
    </location>
</feature>
<feature type="domain" description="Ig-like" evidence="24">
    <location>
        <begin position="1664"/>
        <end position="1753"/>
    </location>
</feature>
<evidence type="ECO:0000256" key="10">
    <source>
        <dbReference type="ARBA" id="ARBA00022737"/>
    </source>
</evidence>
<feature type="domain" description="Protein kinase" evidence="23">
    <location>
        <begin position="3799"/>
        <end position="4054"/>
    </location>
</feature>
<feature type="domain" description="Ig-like" evidence="24">
    <location>
        <begin position="3065"/>
        <end position="3156"/>
    </location>
</feature>
<feature type="domain" description="Fibronectin type-III" evidence="25">
    <location>
        <begin position="1757"/>
        <end position="1855"/>
    </location>
</feature>
<feature type="domain" description="Ig-like" evidence="24">
    <location>
        <begin position="3460"/>
        <end position="3548"/>
    </location>
</feature>
<feature type="domain" description="Ig-like" evidence="24">
    <location>
        <begin position="442"/>
        <end position="535"/>
    </location>
</feature>
<organism evidence="27 28">
    <name type="scientific">Rotaria magnacalcarata</name>
    <dbReference type="NCBI Taxonomy" id="392030"/>
    <lineage>
        <taxon>Eukaryota</taxon>
        <taxon>Metazoa</taxon>
        <taxon>Spiralia</taxon>
        <taxon>Gnathifera</taxon>
        <taxon>Rotifera</taxon>
        <taxon>Eurotatoria</taxon>
        <taxon>Bdelloidea</taxon>
        <taxon>Philodinida</taxon>
        <taxon>Philodinidae</taxon>
        <taxon>Rotaria</taxon>
    </lineage>
</organism>
<feature type="domain" description="Ig-like" evidence="24">
    <location>
        <begin position="1083"/>
        <end position="1170"/>
    </location>
</feature>
<dbReference type="Pfam" id="PF07679">
    <property type="entry name" value="I-set"/>
    <property type="match status" value="23"/>
</dbReference>
<keyword evidence="10" id="KW-0677">Repeat</keyword>
<feature type="compositionally biased region" description="Low complexity" evidence="22">
    <location>
        <begin position="4518"/>
        <end position="4528"/>
    </location>
</feature>
<evidence type="ECO:0000256" key="17">
    <source>
        <dbReference type="ARBA" id="ARBA00023157"/>
    </source>
</evidence>
<dbReference type="GO" id="GO:0045214">
    <property type="term" value="P:sarcomere organization"/>
    <property type="evidence" value="ECO:0007669"/>
    <property type="project" value="TreeGrafter"/>
</dbReference>
<dbReference type="PANTHER" id="PTHR13817:SF151">
    <property type="entry name" value="TITIN"/>
    <property type="match status" value="1"/>
</dbReference>
<feature type="domain" description="Fibronectin type-III" evidence="25">
    <location>
        <begin position="2166"/>
        <end position="2261"/>
    </location>
</feature>
<dbReference type="SUPFAM" id="SSF56112">
    <property type="entry name" value="Protein kinase-like (PK-like)"/>
    <property type="match status" value="1"/>
</dbReference>
<feature type="domain" description="Fibronectin type-III" evidence="25">
    <location>
        <begin position="1565"/>
        <end position="1660"/>
    </location>
</feature>
<keyword evidence="17" id="KW-1015">Disulfide bond</keyword>
<feature type="region of interest" description="Disordered" evidence="22">
    <location>
        <begin position="1940"/>
        <end position="1968"/>
    </location>
</feature>
<feature type="domain" description="Ig-like" evidence="24">
    <location>
        <begin position="4843"/>
        <end position="4932"/>
    </location>
</feature>
<gene>
    <name evidence="27" type="ORF">UXM345_LOCUS2414</name>
    <name evidence="26" type="ORF">XDN619_LOCUS14447</name>
</gene>
<dbReference type="InterPro" id="IPR050964">
    <property type="entry name" value="Striated_Muscle_Regulatory"/>
</dbReference>
<keyword evidence="14 21" id="KW-0067">ATP-binding</keyword>
<comment type="cofactor">
    <cofactor evidence="1">
        <name>Mg(2+)</name>
        <dbReference type="ChEBI" id="CHEBI:18420"/>
    </cofactor>
</comment>